<dbReference type="Gene3D" id="2.30.42.10">
    <property type="match status" value="2"/>
</dbReference>
<dbReference type="Gene3D" id="2.40.10.120">
    <property type="match status" value="1"/>
</dbReference>
<feature type="chain" id="PRO_5039710892" evidence="9">
    <location>
        <begin position="32"/>
        <end position="475"/>
    </location>
</feature>
<keyword evidence="12" id="KW-1185">Reference proteome</keyword>
<feature type="domain" description="PDZ" evidence="10">
    <location>
        <begin position="401"/>
        <end position="452"/>
    </location>
</feature>
<evidence type="ECO:0000259" key="10">
    <source>
        <dbReference type="PROSITE" id="PS50106"/>
    </source>
</evidence>
<dbReference type="InterPro" id="IPR001478">
    <property type="entry name" value="PDZ"/>
</dbReference>
<feature type="binding site" evidence="8">
    <location>
        <begin position="220"/>
        <end position="222"/>
    </location>
    <ligand>
        <name>substrate</name>
    </ligand>
</feature>
<evidence type="ECO:0000256" key="3">
    <source>
        <dbReference type="ARBA" id="ARBA00022729"/>
    </source>
</evidence>
<dbReference type="KEGG" id="rce:RC1_0429"/>
<dbReference type="SUPFAM" id="SSF50156">
    <property type="entry name" value="PDZ domain-like"/>
    <property type="match status" value="2"/>
</dbReference>
<name>B6IQY2_RHOCS</name>
<comment type="similarity">
    <text evidence="1">Belongs to the peptidase S1C family.</text>
</comment>
<dbReference type="SUPFAM" id="SSF50494">
    <property type="entry name" value="Trypsin-like serine proteases"/>
    <property type="match status" value="1"/>
</dbReference>
<sequence length="475" mass="49782">MMPRFLSPLGRGGVALALLLAASFVPAPASAQRAVPDNREQIQLSFAPVVKQVIPAVVNIYTTRTVRQRVSPLFDDPLFRRFFGDALGGVPRERMEASLGSGVIVSADGLIITNAHVIQDSDQIQVVLADRREFPAKLVSQDERVDLAVLRIDTKGERLPFLQLRDSDDLEVGDLVLAIGNPFGVGQTVTSGIVSAVARTAVGVSDYNFFIQTDAAINPGNSGGALVTMDGRLVGINSAIYSRNGGSIGIGFAIPSNMVRTVIDAVAAGGKLVRPWIGADGQAVTADLAAGLNLARPGGVLINQVRPGGPADKAGLRRGDVITGVNGREVDGPDALRYRIATLPIGGKATLTVLRGGKEQQLTLGLIAPPEDPPREVTTLQGRNPLAGAEVGNLNPALIEEIGFSGAQEGVVVLQVARGSPAAMTGLRPGDVILRINGTAIERVRDLSAELARRARAWTIDVQRGDQVLTTTIGG</sequence>
<feature type="domain" description="PDZ" evidence="10">
    <location>
        <begin position="291"/>
        <end position="357"/>
    </location>
</feature>
<proteinExistence type="inferred from homology"/>
<evidence type="ECO:0000313" key="11">
    <source>
        <dbReference type="EMBL" id="ACI97868.1"/>
    </source>
</evidence>
<gene>
    <name evidence="11" type="primary">degP</name>
    <name evidence="11" type="ordered locus">RC1_0429</name>
</gene>
<evidence type="ECO:0000256" key="2">
    <source>
        <dbReference type="ARBA" id="ARBA00022670"/>
    </source>
</evidence>
<dbReference type="EMBL" id="CP000613">
    <property type="protein sequence ID" value="ACI97868.1"/>
    <property type="molecule type" value="Genomic_DNA"/>
</dbReference>
<dbReference type="SMART" id="SM00228">
    <property type="entry name" value="PDZ"/>
    <property type="match status" value="2"/>
</dbReference>
<evidence type="ECO:0000256" key="9">
    <source>
        <dbReference type="SAM" id="SignalP"/>
    </source>
</evidence>
<dbReference type="PRINTS" id="PR00834">
    <property type="entry name" value="PROTEASES2C"/>
</dbReference>
<dbReference type="InterPro" id="IPR009003">
    <property type="entry name" value="Peptidase_S1_PA"/>
</dbReference>
<dbReference type="GO" id="GO:0006508">
    <property type="term" value="P:proteolysis"/>
    <property type="evidence" value="ECO:0007669"/>
    <property type="project" value="UniProtKB-KW"/>
</dbReference>
<keyword evidence="2 11" id="KW-0645">Protease</keyword>
<dbReference type="EC" id="3.4.21.-" evidence="11"/>
<dbReference type="PANTHER" id="PTHR22939">
    <property type="entry name" value="SERINE PROTEASE FAMILY S1C HTRA-RELATED"/>
    <property type="match status" value="1"/>
</dbReference>
<dbReference type="HOGENOM" id="CLU_020120_1_1_5"/>
<feature type="signal peptide" evidence="9">
    <location>
        <begin position="1"/>
        <end position="31"/>
    </location>
</feature>
<evidence type="ECO:0000256" key="1">
    <source>
        <dbReference type="ARBA" id="ARBA00010541"/>
    </source>
</evidence>
<evidence type="ECO:0000256" key="4">
    <source>
        <dbReference type="ARBA" id="ARBA00022737"/>
    </source>
</evidence>
<dbReference type="Pfam" id="PF13180">
    <property type="entry name" value="PDZ_2"/>
    <property type="match status" value="2"/>
</dbReference>
<evidence type="ECO:0000256" key="6">
    <source>
        <dbReference type="ARBA" id="ARBA00022825"/>
    </source>
</evidence>
<keyword evidence="3 9" id="KW-0732">Signal</keyword>
<dbReference type="AlphaFoldDB" id="B6IQY2"/>
<keyword evidence="6" id="KW-0720">Serine protease</keyword>
<dbReference type="InterPro" id="IPR011782">
    <property type="entry name" value="Pept_S1C_Do"/>
</dbReference>
<dbReference type="GO" id="GO:0004252">
    <property type="term" value="F:serine-type endopeptidase activity"/>
    <property type="evidence" value="ECO:0007669"/>
    <property type="project" value="InterPro"/>
</dbReference>
<evidence type="ECO:0000256" key="8">
    <source>
        <dbReference type="PIRSR" id="PIRSR611782-2"/>
    </source>
</evidence>
<dbReference type="NCBIfam" id="TIGR02037">
    <property type="entry name" value="degP_htrA_DO"/>
    <property type="match status" value="1"/>
</dbReference>
<dbReference type="Proteomes" id="UP000001591">
    <property type="component" value="Chromosome"/>
</dbReference>
<dbReference type="InterPro" id="IPR001940">
    <property type="entry name" value="Peptidase_S1C"/>
</dbReference>
<evidence type="ECO:0000256" key="7">
    <source>
        <dbReference type="PIRSR" id="PIRSR611782-1"/>
    </source>
</evidence>
<dbReference type="CDD" id="cd10839">
    <property type="entry name" value="cpPDZ1_DegP-like"/>
    <property type="match status" value="1"/>
</dbReference>
<evidence type="ECO:0000313" key="12">
    <source>
        <dbReference type="Proteomes" id="UP000001591"/>
    </source>
</evidence>
<dbReference type="RefSeq" id="WP_012565660.1">
    <property type="nucleotide sequence ID" value="NC_011420.2"/>
</dbReference>
<dbReference type="eggNOG" id="COG0265">
    <property type="taxonomic scope" value="Bacteria"/>
</dbReference>
<feature type="active site" description="Charge relay system" evidence="7">
    <location>
        <position position="146"/>
    </location>
</feature>
<feature type="binding site" evidence="8">
    <location>
        <position position="146"/>
    </location>
    <ligand>
        <name>substrate</name>
    </ligand>
</feature>
<feature type="active site" description="Charge relay system" evidence="7">
    <location>
        <position position="222"/>
    </location>
</feature>
<dbReference type="STRING" id="414684.RC1_0429"/>
<protein>
    <submittedName>
        <fullName evidence="11">Periplasmic serine protease, Do</fullName>
        <ecNumber evidence="11">3.4.21.-</ecNumber>
    </submittedName>
</protein>
<dbReference type="InterPro" id="IPR036034">
    <property type="entry name" value="PDZ_sf"/>
</dbReference>
<reference evidence="11 12" key="1">
    <citation type="journal article" date="2010" name="BMC Genomics">
        <title>Metabolic flexibility revealed in the genome of the cyst-forming alpha-1 proteobacterium Rhodospirillum centenum.</title>
        <authorList>
            <person name="Lu Y.K."/>
            <person name="Marden J."/>
            <person name="Han M."/>
            <person name="Swingley W.D."/>
            <person name="Mastrian S.D."/>
            <person name="Chowdhury S.R."/>
            <person name="Hao J."/>
            <person name="Helmy T."/>
            <person name="Kim S."/>
            <person name="Kurdoglu A.A."/>
            <person name="Matthies H.J."/>
            <person name="Rollo D."/>
            <person name="Stothard P."/>
            <person name="Blankenship R.E."/>
            <person name="Bauer C.E."/>
            <person name="Touchman J.W."/>
        </authorList>
    </citation>
    <scope>NUCLEOTIDE SEQUENCE [LARGE SCALE GENOMIC DNA]</scope>
    <source>
        <strain evidence="12">ATCC 51521 / SW</strain>
    </source>
</reference>
<dbReference type="PANTHER" id="PTHR22939:SF129">
    <property type="entry name" value="SERINE PROTEASE HTRA2, MITOCHONDRIAL"/>
    <property type="match status" value="1"/>
</dbReference>
<feature type="binding site" evidence="8">
    <location>
        <position position="116"/>
    </location>
    <ligand>
        <name>substrate</name>
    </ligand>
</feature>
<dbReference type="Pfam" id="PF13365">
    <property type="entry name" value="Trypsin_2"/>
    <property type="match status" value="1"/>
</dbReference>
<dbReference type="PROSITE" id="PS50106">
    <property type="entry name" value="PDZ"/>
    <property type="match status" value="2"/>
</dbReference>
<keyword evidence="5 11" id="KW-0378">Hydrolase</keyword>
<feature type="active site" description="Charge relay system" evidence="7">
    <location>
        <position position="116"/>
    </location>
</feature>
<evidence type="ECO:0000256" key="5">
    <source>
        <dbReference type="ARBA" id="ARBA00022801"/>
    </source>
</evidence>
<keyword evidence="4" id="KW-0677">Repeat</keyword>
<organism evidence="11 12">
    <name type="scientific">Rhodospirillum centenum (strain ATCC 51521 / SW)</name>
    <dbReference type="NCBI Taxonomy" id="414684"/>
    <lineage>
        <taxon>Bacteria</taxon>
        <taxon>Pseudomonadati</taxon>
        <taxon>Pseudomonadota</taxon>
        <taxon>Alphaproteobacteria</taxon>
        <taxon>Rhodospirillales</taxon>
        <taxon>Rhodospirillaceae</taxon>
        <taxon>Rhodospirillum</taxon>
    </lineage>
</organism>
<accession>B6IQY2</accession>